<sequence>SGYKFVQAIFRKSLKCSHTCSTISIIANRANNNTVMRVIALYAANSSSFLKTTKEFLSLTTMLFLFPLLLPFFLKLGGIFLINRRGLFYGKFVNVMLFSGELIVWNLF</sequence>
<keyword evidence="1" id="KW-0812">Transmembrane</keyword>
<reference evidence="2" key="2">
    <citation type="submission" date="2023-05" db="EMBL/GenBank/DDBJ databases">
        <authorList>
            <person name="Fouks B."/>
        </authorList>
    </citation>
    <scope>NUCLEOTIDE SEQUENCE</scope>
    <source>
        <strain evidence="2">Stay&amp;Tobe</strain>
        <tissue evidence="2">Testes</tissue>
    </source>
</reference>
<protein>
    <submittedName>
        <fullName evidence="2">Uncharacterized protein</fullName>
    </submittedName>
</protein>
<keyword evidence="3" id="KW-1185">Reference proteome</keyword>
<feature type="non-terminal residue" evidence="2">
    <location>
        <position position="108"/>
    </location>
</feature>
<feature type="transmembrane region" description="Helical" evidence="1">
    <location>
        <begin position="56"/>
        <end position="74"/>
    </location>
</feature>
<dbReference type="Proteomes" id="UP001233999">
    <property type="component" value="Unassembled WGS sequence"/>
</dbReference>
<dbReference type="AlphaFoldDB" id="A0AAD7ZXX6"/>
<feature type="non-terminal residue" evidence="2">
    <location>
        <position position="1"/>
    </location>
</feature>
<evidence type="ECO:0000256" key="1">
    <source>
        <dbReference type="SAM" id="Phobius"/>
    </source>
</evidence>
<accession>A0AAD7ZXX6</accession>
<name>A0AAD7ZXX6_DIPPU</name>
<comment type="caution">
    <text evidence="2">The sequence shown here is derived from an EMBL/GenBank/DDBJ whole genome shotgun (WGS) entry which is preliminary data.</text>
</comment>
<evidence type="ECO:0000313" key="2">
    <source>
        <dbReference type="EMBL" id="KAJ9588783.1"/>
    </source>
</evidence>
<reference evidence="2" key="1">
    <citation type="journal article" date="2023" name="IScience">
        <title>Live-bearing cockroach genome reveals convergent evolutionary mechanisms linked to viviparity in insects and beyond.</title>
        <authorList>
            <person name="Fouks B."/>
            <person name="Harrison M.C."/>
            <person name="Mikhailova A.A."/>
            <person name="Marchal E."/>
            <person name="English S."/>
            <person name="Carruthers M."/>
            <person name="Jennings E.C."/>
            <person name="Chiamaka E.L."/>
            <person name="Frigard R.A."/>
            <person name="Pippel M."/>
            <person name="Attardo G.M."/>
            <person name="Benoit J.B."/>
            <person name="Bornberg-Bauer E."/>
            <person name="Tobe S.S."/>
        </authorList>
    </citation>
    <scope>NUCLEOTIDE SEQUENCE</scope>
    <source>
        <strain evidence="2">Stay&amp;Tobe</strain>
    </source>
</reference>
<proteinExistence type="predicted"/>
<keyword evidence="1" id="KW-0472">Membrane</keyword>
<keyword evidence="1" id="KW-1133">Transmembrane helix</keyword>
<evidence type="ECO:0000313" key="3">
    <source>
        <dbReference type="Proteomes" id="UP001233999"/>
    </source>
</evidence>
<gene>
    <name evidence="2" type="ORF">L9F63_017923</name>
</gene>
<organism evidence="2 3">
    <name type="scientific">Diploptera punctata</name>
    <name type="common">Pacific beetle cockroach</name>
    <dbReference type="NCBI Taxonomy" id="6984"/>
    <lineage>
        <taxon>Eukaryota</taxon>
        <taxon>Metazoa</taxon>
        <taxon>Ecdysozoa</taxon>
        <taxon>Arthropoda</taxon>
        <taxon>Hexapoda</taxon>
        <taxon>Insecta</taxon>
        <taxon>Pterygota</taxon>
        <taxon>Neoptera</taxon>
        <taxon>Polyneoptera</taxon>
        <taxon>Dictyoptera</taxon>
        <taxon>Blattodea</taxon>
        <taxon>Blaberoidea</taxon>
        <taxon>Blaberidae</taxon>
        <taxon>Diplopterinae</taxon>
        <taxon>Diploptera</taxon>
    </lineage>
</organism>
<dbReference type="EMBL" id="JASPKZ010005305">
    <property type="protein sequence ID" value="KAJ9588783.1"/>
    <property type="molecule type" value="Genomic_DNA"/>
</dbReference>